<dbReference type="Gene3D" id="3.40.50.150">
    <property type="entry name" value="Vaccinia Virus protein VP39"/>
    <property type="match status" value="2"/>
</dbReference>
<dbReference type="SUPFAM" id="SSF53335">
    <property type="entry name" value="S-adenosyl-L-methionine-dependent methyltransferases"/>
    <property type="match status" value="2"/>
</dbReference>
<name>A0A078LCM8_CITKO</name>
<evidence type="ECO:0000259" key="1">
    <source>
        <dbReference type="Pfam" id="PF08241"/>
    </source>
</evidence>
<dbReference type="EMBL" id="LK931336">
    <property type="protein sequence ID" value="CDZ84545.1"/>
    <property type="molecule type" value="Genomic_DNA"/>
</dbReference>
<organism evidence="2">
    <name type="scientific">Citrobacter koseri</name>
    <name type="common">Citrobacter diversus</name>
    <dbReference type="NCBI Taxonomy" id="545"/>
    <lineage>
        <taxon>Bacteria</taxon>
        <taxon>Pseudomonadati</taxon>
        <taxon>Pseudomonadota</taxon>
        <taxon>Gammaproteobacteria</taxon>
        <taxon>Enterobacterales</taxon>
        <taxon>Enterobacteriaceae</taxon>
        <taxon>Citrobacter</taxon>
    </lineage>
</organism>
<sequence>MGQLRRFNLPHLIRHYRVTHVIETGFGKGASSVYALRSGAEEVYSCEIYKPLFDAAPKIDNLHLYNEDSLTFLSHEEIKRTLFIKRAVVFLDAHFPGADFKFEDYQSNKYNEETRLPLLNELRQLKEFADNALIIIDDSRIYLRVMHEATGCKALPPPTEDAENAFLEALEAYSGTHIIKHYPDDQGYVVLWPKSWREFGVNTHILAGDRTAAPVFRTGIPGTTCMSINRRLLDARFSTRWLSGKGLDIGGGDDSIALYQSLFPLIQSITVFDLQQGDAQYLARVPDNEFDFVYSGHCLEHVMDPYVALPHWLRVVKPGGHLVLTIPDEDLYEQGVWPSTFNDDHKHTFTPFKHRSWSPVSVNVLSLLQTLPGNFSIEKIERLNHSHLKGMPRFDQTRTAFAESAIEIIIQKLKS</sequence>
<dbReference type="GO" id="GO:0008757">
    <property type="term" value="F:S-adenosylmethionine-dependent methyltransferase activity"/>
    <property type="evidence" value="ECO:0007669"/>
    <property type="project" value="InterPro"/>
</dbReference>
<gene>
    <name evidence="2" type="ORF">BN1086_02700</name>
</gene>
<accession>A0A078LCM8</accession>
<evidence type="ECO:0000313" key="2">
    <source>
        <dbReference type="EMBL" id="CDZ84545.1"/>
    </source>
</evidence>
<dbReference type="AlphaFoldDB" id="A0A078LCM8"/>
<dbReference type="InterPro" id="IPR029063">
    <property type="entry name" value="SAM-dependent_MTases_sf"/>
</dbReference>
<reference evidence="2" key="1">
    <citation type="submission" date="2014-06" db="EMBL/GenBank/DDBJ databases">
        <authorList>
            <person name="Urmite Genomes Urmite Genomes"/>
        </authorList>
    </citation>
    <scope>NUCLEOTIDE SEQUENCE</scope>
</reference>
<protein>
    <recommendedName>
        <fullName evidence="1">Methyltransferase type 11 domain-containing protein</fullName>
    </recommendedName>
</protein>
<proteinExistence type="predicted"/>
<dbReference type="InterPro" id="IPR013216">
    <property type="entry name" value="Methyltransf_11"/>
</dbReference>
<dbReference type="CDD" id="cd02440">
    <property type="entry name" value="AdoMet_MTases"/>
    <property type="match status" value="1"/>
</dbReference>
<feature type="domain" description="Methyltransferase type 11" evidence="1">
    <location>
        <begin position="272"/>
        <end position="324"/>
    </location>
</feature>
<dbReference type="PATRIC" id="fig|545.12.peg.2721"/>
<dbReference type="Pfam" id="PF08241">
    <property type="entry name" value="Methyltransf_11"/>
    <property type="match status" value="1"/>
</dbReference>
<dbReference type="RefSeq" id="WP_012133707.1">
    <property type="nucleotide sequence ID" value="NZ_CP052059.1"/>
</dbReference>
<dbReference type="GeneID" id="45138647"/>